<feature type="signal peptide" evidence="1">
    <location>
        <begin position="1"/>
        <end position="20"/>
    </location>
</feature>
<dbReference type="EMBL" id="JAAAIN010001860">
    <property type="protein sequence ID" value="KAG0299656.1"/>
    <property type="molecule type" value="Genomic_DNA"/>
</dbReference>
<sequence>MLLKSTLVMGIALAASIADAASLGIIQFARDVNQQGPISYCDRNFYNRCYRAPINDASSMQFLNTDFPNRKDFSITLFTGPKCTGRYDRWSFEQKEAGEVEFNSFPSVNDHVLSYKIASFKTSRVVNGDAGTTGEEVFITHCTDFRNSAAVKNHVLQKPPGPQATSV</sequence>
<feature type="chain" id="PRO_5040511839" evidence="1">
    <location>
        <begin position="21"/>
        <end position="167"/>
    </location>
</feature>
<organism evidence="2 3">
    <name type="scientific">Linnemannia gamsii</name>
    <dbReference type="NCBI Taxonomy" id="64522"/>
    <lineage>
        <taxon>Eukaryota</taxon>
        <taxon>Fungi</taxon>
        <taxon>Fungi incertae sedis</taxon>
        <taxon>Mucoromycota</taxon>
        <taxon>Mortierellomycotina</taxon>
        <taxon>Mortierellomycetes</taxon>
        <taxon>Mortierellales</taxon>
        <taxon>Mortierellaceae</taxon>
        <taxon>Linnemannia</taxon>
    </lineage>
</organism>
<comment type="caution">
    <text evidence="2">The sequence shown here is derived from an EMBL/GenBank/DDBJ whole genome shotgun (WGS) entry which is preliminary data.</text>
</comment>
<proteinExistence type="predicted"/>
<accession>A0A9P6UHL3</accession>
<dbReference type="OrthoDB" id="2347889at2759"/>
<name>A0A9P6UHL3_9FUNG</name>
<protein>
    <submittedName>
        <fullName evidence="2">Uncharacterized protein</fullName>
    </submittedName>
</protein>
<gene>
    <name evidence="2" type="ORF">BGZ97_003603</name>
</gene>
<dbReference type="Proteomes" id="UP000823405">
    <property type="component" value="Unassembled WGS sequence"/>
</dbReference>
<evidence type="ECO:0000256" key="1">
    <source>
        <dbReference type="SAM" id="SignalP"/>
    </source>
</evidence>
<evidence type="ECO:0000313" key="2">
    <source>
        <dbReference type="EMBL" id="KAG0299656.1"/>
    </source>
</evidence>
<keyword evidence="1" id="KW-0732">Signal</keyword>
<dbReference type="AlphaFoldDB" id="A0A9P6UHL3"/>
<evidence type="ECO:0000313" key="3">
    <source>
        <dbReference type="Proteomes" id="UP000823405"/>
    </source>
</evidence>
<keyword evidence="3" id="KW-1185">Reference proteome</keyword>
<reference evidence="2" key="1">
    <citation type="journal article" date="2020" name="Fungal Divers.">
        <title>Resolving the Mortierellaceae phylogeny through synthesis of multi-gene phylogenetics and phylogenomics.</title>
        <authorList>
            <person name="Vandepol N."/>
            <person name="Liber J."/>
            <person name="Desiro A."/>
            <person name="Na H."/>
            <person name="Kennedy M."/>
            <person name="Barry K."/>
            <person name="Grigoriev I.V."/>
            <person name="Miller A.N."/>
            <person name="O'Donnell K."/>
            <person name="Stajich J.E."/>
            <person name="Bonito G."/>
        </authorList>
    </citation>
    <scope>NUCLEOTIDE SEQUENCE</scope>
    <source>
        <strain evidence="2">NVP60</strain>
    </source>
</reference>